<evidence type="ECO:0000259" key="4">
    <source>
        <dbReference type="PROSITE" id="PS50041"/>
    </source>
</evidence>
<dbReference type="Gene3D" id="3.10.100.10">
    <property type="entry name" value="Mannose-Binding Protein A, subunit A"/>
    <property type="match status" value="1"/>
</dbReference>
<dbReference type="InterPro" id="IPR033989">
    <property type="entry name" value="CD209-like_CTLD"/>
</dbReference>
<feature type="domain" description="C-type lectin" evidence="4">
    <location>
        <begin position="141"/>
        <end position="255"/>
    </location>
</feature>
<evidence type="ECO:0000256" key="2">
    <source>
        <dbReference type="ARBA" id="ARBA00023157"/>
    </source>
</evidence>
<dbReference type="SUPFAM" id="SSF56436">
    <property type="entry name" value="C-type lectin-like"/>
    <property type="match status" value="1"/>
</dbReference>
<dbReference type="Pfam" id="PF00059">
    <property type="entry name" value="Lectin_C"/>
    <property type="match status" value="1"/>
</dbReference>
<dbReference type="Proteomes" id="UP001190640">
    <property type="component" value="Chromosome 12"/>
</dbReference>
<proteinExistence type="predicted"/>
<keyword evidence="3" id="KW-0812">Transmembrane</keyword>
<dbReference type="InterPro" id="IPR016186">
    <property type="entry name" value="C-type_lectin-like/link_sf"/>
</dbReference>
<name>A0AA97K934_EUBMA</name>
<evidence type="ECO:0000313" key="6">
    <source>
        <dbReference type="RefSeq" id="XP_054851181.1"/>
    </source>
</evidence>
<keyword evidence="3" id="KW-0472">Membrane</keyword>
<dbReference type="CDD" id="cd03590">
    <property type="entry name" value="CLECT_DC-SIGN_like"/>
    <property type="match status" value="1"/>
</dbReference>
<evidence type="ECO:0000256" key="3">
    <source>
        <dbReference type="SAM" id="Phobius"/>
    </source>
</evidence>
<accession>A0AA97K934</accession>
<dbReference type="AlphaFoldDB" id="A0AA97K934"/>
<keyword evidence="5" id="KW-1185">Reference proteome</keyword>
<dbReference type="RefSeq" id="XP_054851181.1">
    <property type="nucleotide sequence ID" value="XM_054995206.1"/>
</dbReference>
<dbReference type="GeneID" id="129340416"/>
<sequence>MPVTKGLSALQRVCSSGRLALALLVFIGLIGVLTVVFGITGHRAGSDLKRMEAALQRVNRSVSTETAALRQKETEDLKKLVKLDQAVKHLTEAMDKVKTEVQGKIVTLRNTLRTVNCDVQDIKHNRTASKAACCPAGWDSFSRSCYWVSKAEKPWEEAKVDCEDRDAHLATITSYLEQQFVAQRTKPRYAWIGLTNTGAGWQWVDGASYTVRRIDWKPGQPYSHRLGEQRTCAHLHRDGLWNEEHCSRRYNWVCEIDLKG</sequence>
<dbReference type="KEGG" id="emc:129340416"/>
<protein>
    <submittedName>
        <fullName evidence="6">Asialoglycoprotein receptor 1-like isoform X1</fullName>
    </submittedName>
</protein>
<dbReference type="PANTHER" id="PTHR22803">
    <property type="entry name" value="MANNOSE, PHOSPHOLIPASE, LECTIN RECEPTOR RELATED"/>
    <property type="match status" value="1"/>
</dbReference>
<dbReference type="PROSITE" id="PS50041">
    <property type="entry name" value="C_TYPE_LECTIN_2"/>
    <property type="match status" value="1"/>
</dbReference>
<evidence type="ECO:0000313" key="5">
    <source>
        <dbReference type="Proteomes" id="UP001190640"/>
    </source>
</evidence>
<organism evidence="5 6">
    <name type="scientific">Eublepharis macularius</name>
    <name type="common">Leopard gecko</name>
    <name type="synonym">Cyrtodactylus macularius</name>
    <dbReference type="NCBI Taxonomy" id="481883"/>
    <lineage>
        <taxon>Eukaryota</taxon>
        <taxon>Metazoa</taxon>
        <taxon>Chordata</taxon>
        <taxon>Craniata</taxon>
        <taxon>Vertebrata</taxon>
        <taxon>Euteleostomi</taxon>
        <taxon>Lepidosauria</taxon>
        <taxon>Squamata</taxon>
        <taxon>Bifurcata</taxon>
        <taxon>Gekkota</taxon>
        <taxon>Eublepharidae</taxon>
        <taxon>Eublepharinae</taxon>
        <taxon>Eublepharis</taxon>
    </lineage>
</organism>
<dbReference type="InterPro" id="IPR001304">
    <property type="entry name" value="C-type_lectin-like"/>
</dbReference>
<dbReference type="GO" id="GO:0030246">
    <property type="term" value="F:carbohydrate binding"/>
    <property type="evidence" value="ECO:0007669"/>
    <property type="project" value="UniProtKB-KW"/>
</dbReference>
<dbReference type="InterPro" id="IPR050111">
    <property type="entry name" value="C-type_lectin/snaclec_domain"/>
</dbReference>
<keyword evidence="3" id="KW-1133">Transmembrane helix</keyword>
<evidence type="ECO:0000256" key="1">
    <source>
        <dbReference type="ARBA" id="ARBA00022734"/>
    </source>
</evidence>
<feature type="transmembrane region" description="Helical" evidence="3">
    <location>
        <begin position="20"/>
        <end position="41"/>
    </location>
</feature>
<reference evidence="6" key="1">
    <citation type="submission" date="2025-08" db="UniProtKB">
        <authorList>
            <consortium name="RefSeq"/>
        </authorList>
    </citation>
    <scope>IDENTIFICATION</scope>
    <source>
        <tissue evidence="6">Blood</tissue>
    </source>
</reference>
<keyword evidence="1" id="KW-0430">Lectin</keyword>
<gene>
    <name evidence="6" type="primary">LOC129340416</name>
</gene>
<dbReference type="InterPro" id="IPR016187">
    <property type="entry name" value="CTDL_fold"/>
</dbReference>
<dbReference type="SMART" id="SM00034">
    <property type="entry name" value="CLECT"/>
    <property type="match status" value="1"/>
</dbReference>
<keyword evidence="2" id="KW-1015">Disulfide bond</keyword>